<feature type="compositionally biased region" description="Basic residues" evidence="2">
    <location>
        <begin position="1"/>
        <end position="12"/>
    </location>
</feature>
<feature type="compositionally biased region" description="Basic and acidic residues" evidence="2">
    <location>
        <begin position="927"/>
        <end position="937"/>
    </location>
</feature>
<feature type="region of interest" description="Disordered" evidence="2">
    <location>
        <begin position="1"/>
        <end position="24"/>
    </location>
</feature>
<feature type="compositionally biased region" description="Polar residues" evidence="2">
    <location>
        <begin position="769"/>
        <end position="782"/>
    </location>
</feature>
<feature type="region of interest" description="Disordered" evidence="2">
    <location>
        <begin position="678"/>
        <end position="818"/>
    </location>
</feature>
<comment type="caution">
    <text evidence="3">The sequence shown here is derived from an EMBL/GenBank/DDBJ whole genome shotgun (WGS) entry which is preliminary data.</text>
</comment>
<feature type="region of interest" description="Disordered" evidence="2">
    <location>
        <begin position="233"/>
        <end position="308"/>
    </location>
</feature>
<proteinExistence type="predicted"/>
<feature type="coiled-coil region" evidence="1">
    <location>
        <begin position="614"/>
        <end position="641"/>
    </location>
</feature>
<keyword evidence="1" id="KW-0175">Coiled coil</keyword>
<feature type="region of interest" description="Disordered" evidence="2">
    <location>
        <begin position="427"/>
        <end position="446"/>
    </location>
</feature>
<feature type="compositionally biased region" description="Polar residues" evidence="2">
    <location>
        <begin position="336"/>
        <end position="363"/>
    </location>
</feature>
<feature type="compositionally biased region" description="Polar residues" evidence="2">
    <location>
        <begin position="474"/>
        <end position="498"/>
    </location>
</feature>
<feature type="region of interest" description="Disordered" evidence="2">
    <location>
        <begin position="540"/>
        <end position="587"/>
    </location>
</feature>
<evidence type="ECO:0000313" key="4">
    <source>
        <dbReference type="Proteomes" id="UP001221413"/>
    </source>
</evidence>
<feature type="compositionally biased region" description="Pro residues" evidence="2">
    <location>
        <begin position="720"/>
        <end position="731"/>
    </location>
</feature>
<dbReference type="EMBL" id="JAQGDS010000008">
    <property type="protein sequence ID" value="KAJ6258730.1"/>
    <property type="molecule type" value="Genomic_DNA"/>
</dbReference>
<organism evidence="3 4">
    <name type="scientific">Drechslerella dactyloides</name>
    <name type="common">Nematode-trapping fungus</name>
    <name type="synonym">Arthrobotrys dactyloides</name>
    <dbReference type="NCBI Taxonomy" id="74499"/>
    <lineage>
        <taxon>Eukaryota</taxon>
        <taxon>Fungi</taxon>
        <taxon>Dikarya</taxon>
        <taxon>Ascomycota</taxon>
        <taxon>Pezizomycotina</taxon>
        <taxon>Orbiliomycetes</taxon>
        <taxon>Orbiliales</taxon>
        <taxon>Orbiliaceae</taxon>
        <taxon>Drechslerella</taxon>
    </lineage>
</organism>
<evidence type="ECO:0000256" key="2">
    <source>
        <dbReference type="SAM" id="MobiDB-lite"/>
    </source>
</evidence>
<feature type="compositionally biased region" description="Polar residues" evidence="2">
    <location>
        <begin position="140"/>
        <end position="155"/>
    </location>
</feature>
<feature type="compositionally biased region" description="Low complexity" evidence="2">
    <location>
        <begin position="684"/>
        <end position="708"/>
    </location>
</feature>
<evidence type="ECO:0000313" key="3">
    <source>
        <dbReference type="EMBL" id="KAJ6258730.1"/>
    </source>
</evidence>
<dbReference type="Proteomes" id="UP001221413">
    <property type="component" value="Unassembled WGS sequence"/>
</dbReference>
<feature type="compositionally biased region" description="Polar residues" evidence="2">
    <location>
        <begin position="732"/>
        <end position="744"/>
    </location>
</feature>
<keyword evidence="4" id="KW-1185">Reference proteome</keyword>
<feature type="region of interest" description="Disordered" evidence="2">
    <location>
        <begin position="927"/>
        <end position="950"/>
    </location>
</feature>
<evidence type="ECO:0000256" key="1">
    <source>
        <dbReference type="SAM" id="Coils"/>
    </source>
</evidence>
<dbReference type="AlphaFoldDB" id="A0AAD6NHQ5"/>
<protein>
    <submittedName>
        <fullName evidence="3">Uncharacterized protein</fullName>
    </submittedName>
</protein>
<accession>A0AAD6NHQ5</accession>
<feature type="compositionally biased region" description="Basic and acidic residues" evidence="2">
    <location>
        <begin position="275"/>
        <end position="305"/>
    </location>
</feature>
<sequence length="962" mass="102884">MKRFTRSKSRSRGRADSRDKDPIAKRWLSGISVGNWGLGLNFEDESQHGGSSSNAIMVDRSEPTVNLMAPLQLARSRALSEERRDSILAAAKGTGSEIPCSADRTGEIARTETPALEAKSRVSAAGIAGPEFQRAKESAIQATPSRNVSEPSASTLADEGKQAYGTKEITAGPGTRSVRWSLMPAKEPSVEMSAVMAMARSRSSLDQRASVSTVGVHVSSGGRCVAGEGVYHPAHHHQQQSVSKGPSTAGIPATHRQGVLGSPFTTAGAAPTQRSDNKDQGRDKAGSEGEERERAREGARQEKKQMPPVSFLAAHTSSLGLNQNGRNATTHAAVFSSSGGITDNGSSQSWLSGSKGRNSSLALSESGGICEDPLSSSSRSGLDSCTEDAPLIERRPSASNKSPRPPSGFLASLNAALLSLDIVSSDSPQGKPVTHLFPSPEASARSCSSSTHQAALNAALEDRSPAPAPARDVTTANNKTPDALSRHTSLLHQKTLSTPAARHIRDSSAASNISTEKKSMGTGVSVADVVANKLFKWGSKKEAPSGIPTPNREVNAPPPRPARSHASGYVGGYPQTPSGTYRPSSQRQELDYNTMQRDEKMLGPLVSHLDQNKLDELMARQKMLEDRINQLKMERDHLLLDVTAQPPIHKVHHGAPAPVQHQHFPIHNQQYLGHPIQSAPLRVPSTSSQPQSPPGASHTSSVSSAAHARQLSDIALPIQFPMPPQSGPQPPFANQQSSVPTSPARSRGSRAVPTSKPGQPLRTSPMAIHSSTRQDPSATSVHYVSRPLPQPPSDATPPPEYEPPELAFGSHRQSSSSYRDVKLKLVPASGSITARDVIIEEPIPTPEDEKDAANVSPRDDVDAEDIIGWFETLKFASAGPRGRGPLTPIPRPEVGDRKIHHSANGDEKLGLPVDYYDVKLKDASPTDRFDMKKDWKTSRQKRSHSRLRDQAREAEALRLAAV</sequence>
<reference evidence="3" key="1">
    <citation type="submission" date="2023-01" db="EMBL/GenBank/DDBJ databases">
        <title>The chitinases involved in constricting ring structure development in the nematode-trapping fungus Drechslerella dactyloides.</title>
        <authorList>
            <person name="Wang R."/>
            <person name="Zhang L."/>
            <person name="Tang P."/>
            <person name="Li S."/>
            <person name="Liang L."/>
        </authorList>
    </citation>
    <scope>NUCLEOTIDE SEQUENCE</scope>
    <source>
        <strain evidence="3">YMF1.00031</strain>
    </source>
</reference>
<name>A0AAD6NHQ5_DREDA</name>
<feature type="compositionally biased region" description="Pro residues" evidence="2">
    <location>
        <begin position="788"/>
        <end position="801"/>
    </location>
</feature>
<gene>
    <name evidence="3" type="ORF">Dda_6781</name>
</gene>
<feature type="compositionally biased region" description="Polar residues" evidence="2">
    <location>
        <begin position="575"/>
        <end position="587"/>
    </location>
</feature>
<feature type="region of interest" description="Disordered" evidence="2">
    <location>
        <begin position="460"/>
        <end position="520"/>
    </location>
</feature>
<feature type="compositionally biased region" description="Basic and acidic residues" evidence="2">
    <location>
        <begin position="13"/>
        <end position="24"/>
    </location>
</feature>
<feature type="region of interest" description="Disordered" evidence="2">
    <location>
        <begin position="336"/>
        <end position="385"/>
    </location>
</feature>
<feature type="region of interest" description="Disordered" evidence="2">
    <location>
        <begin position="880"/>
        <end position="906"/>
    </location>
</feature>
<feature type="region of interest" description="Disordered" evidence="2">
    <location>
        <begin position="138"/>
        <end position="160"/>
    </location>
</feature>
<feature type="compositionally biased region" description="Basic and acidic residues" evidence="2">
    <location>
        <begin position="893"/>
        <end position="906"/>
    </location>
</feature>